<dbReference type="InterPro" id="IPR025263">
    <property type="entry name" value="YhdP_central"/>
</dbReference>
<dbReference type="EMBL" id="VTUX01000003">
    <property type="protein sequence ID" value="KAA1192792.1"/>
    <property type="molecule type" value="Genomic_DNA"/>
</dbReference>
<evidence type="ECO:0000256" key="1">
    <source>
        <dbReference type="SAM" id="MobiDB-lite"/>
    </source>
</evidence>
<evidence type="ECO:0000313" key="5">
    <source>
        <dbReference type="Proteomes" id="UP000323708"/>
    </source>
</evidence>
<evidence type="ECO:0000313" key="4">
    <source>
        <dbReference type="EMBL" id="KAA1192792.1"/>
    </source>
</evidence>
<feature type="region of interest" description="Disordered" evidence="1">
    <location>
        <begin position="984"/>
        <end position="1005"/>
    </location>
</feature>
<dbReference type="RefSeq" id="WP_149611075.1">
    <property type="nucleotide sequence ID" value="NZ_VTUX01000003.1"/>
</dbReference>
<evidence type="ECO:0000259" key="3">
    <source>
        <dbReference type="Pfam" id="PF13116"/>
    </source>
</evidence>
<sequence>MQRSIFHRLSNVLWVCVVAAIVLLATYVSLGRVLSTNLHNWQDVVLSEINSRVPFAVTARNLSGEWSSFTPEIVLHDLEFDMLDGTSRPLQLTGGRIGIDVLGSLANRSLQITSLRLDGLALEGELTADGKLLIPGISGGGGTLGEWLQQFLLNIEYVTLEDNRLQLRLPGGQLRQYDLALHLARDGSQRHMRAELLATTGTAISVVGKGLGNPFRPAEFEGTLFMEIESADLDAIAELFAEPPSVWAGGELASKLWLFWDRGKVEVDVDLALSNAVLQPLDGSWSLPLDELSLQATLVQRRKRWTAYASDLLIAHAGTELAVPRLQVDAWGDSLRLRTAALQLQPLNQLLLDTPAVPEALRSVFQILNMRGEVSAMQLAVGDRADPLAGWDVEGNFDALQVDSWRGAPGVTSGTGYFELSDNGGYVVLDSQQFALDFPTVYRDPLFYEDFYGTLNLDWDEHSLLLHSDLITARGAEGKAEALFSLNIPFTATDTGLEMDLLVGLADSHPRYRMKYLPYILNAGLLDWLGSAVGEGRVEQAGFVWRGTLRSGASDLRTVQLMLNLEDTALAYHPDWPAVSNFDGTVLIDDTNVSVWADSAQVYESSVTHLSAESWMDDDAQMRLAIDGRISGSAADGLRVVNESLLGDLTGAAFARWQAAGDLETHLQLELNLADPSAPPEVDVAVELGDVALLIEQGRLPLQQLAGQIGYSSAQGFSSKELRATLWQEEVTAALRQRNLRGQDAAFAMADSALEVSFQSRVSSGALSEWLQLQALELADGTAEVNGLVTVIPGEIPLLTLSSDLAGMALDLPPPWTKLPASTLPLEIALPLGGERPVLGMALGEDISLHLHIDNGQLRAAGLGLEAPPPELQPGSVLVQGRAPLVDAQAWLDFSNRYLLGREEAQQELAADNSTDASGEFTLGITGIYTERLLLWGREIADVDFSLQLERDLLTVTAATDWLHGSYRQPQQGVASLEIDFLDITPPGGEDTSPGEAEAPGAPDDGLGGLTLPLIEASISELRMNGEAVGSLAFTLAAADGALSMLDITGEVAGLSLMPESPGELSWQPEHGSRARLPLEFEDIGNTLERLGYARFVETDQGTLALDLQWDGSPEAFALASLGGRLDIALGKGRFLQTPGGAGALQVVEIVNLAGIVERLSLSHMFESGLNFDAVTGEVFFHQGKIEVAGLDVRSTSSAFSMSGVSDIASRSLDGELVATLPVANNLPWVAALTAGPAVAAGVFVVSKVFEKQVNRLSSGVYTIEGTWDEPDVSFDRIFDDEVRQVSVPAAPLADPNDPAEKGLAPGSAVSGRGAVGGGLATDAEGATAEPVQPSP</sequence>
<gene>
    <name evidence="4" type="ORF">F0M18_09060</name>
</gene>
<dbReference type="InterPro" id="IPR013788">
    <property type="entry name" value="Hemocyanin/hexamerin"/>
</dbReference>
<dbReference type="PANTHER" id="PTHR38690">
    <property type="entry name" value="PROTEASE-RELATED"/>
    <property type="match status" value="1"/>
</dbReference>
<keyword evidence="2" id="KW-1133">Transmembrane helix</keyword>
<comment type="caution">
    <text evidence="4">The sequence shown here is derived from an EMBL/GenBank/DDBJ whole genome shotgun (WGS) entry which is preliminary data.</text>
</comment>
<accession>A0A5B0X0E1</accession>
<dbReference type="PROSITE" id="PS00210">
    <property type="entry name" value="HEMOCYANIN_2"/>
    <property type="match status" value="1"/>
</dbReference>
<organism evidence="4 5">
    <name type="scientific">Pseudohalioglobus sediminis</name>
    <dbReference type="NCBI Taxonomy" id="2606449"/>
    <lineage>
        <taxon>Bacteria</taxon>
        <taxon>Pseudomonadati</taxon>
        <taxon>Pseudomonadota</taxon>
        <taxon>Gammaproteobacteria</taxon>
        <taxon>Cellvibrionales</taxon>
        <taxon>Halieaceae</taxon>
        <taxon>Pseudohalioglobus</taxon>
    </lineage>
</organism>
<keyword evidence="2" id="KW-0812">Transmembrane</keyword>
<reference evidence="4 5" key="1">
    <citation type="submission" date="2019-09" db="EMBL/GenBank/DDBJ databases">
        <authorList>
            <person name="Chen X.-Y."/>
        </authorList>
    </citation>
    <scope>NUCLEOTIDE SEQUENCE [LARGE SCALE GENOMIC DNA]</scope>
    <source>
        <strain evidence="4 5">NY5</strain>
    </source>
</reference>
<keyword evidence="2" id="KW-0472">Membrane</keyword>
<feature type="transmembrane region" description="Helical" evidence="2">
    <location>
        <begin position="12"/>
        <end position="30"/>
    </location>
</feature>
<feature type="domain" description="YhdP central" evidence="3">
    <location>
        <begin position="5"/>
        <end position="1273"/>
    </location>
</feature>
<evidence type="ECO:0000256" key="2">
    <source>
        <dbReference type="SAM" id="Phobius"/>
    </source>
</evidence>
<protein>
    <recommendedName>
        <fullName evidence="3">YhdP central domain-containing protein</fullName>
    </recommendedName>
</protein>
<proteinExistence type="predicted"/>
<keyword evidence="5" id="KW-1185">Reference proteome</keyword>
<feature type="region of interest" description="Disordered" evidence="1">
    <location>
        <begin position="1290"/>
        <end position="1336"/>
    </location>
</feature>
<dbReference type="Proteomes" id="UP000323708">
    <property type="component" value="Unassembled WGS sequence"/>
</dbReference>
<dbReference type="InterPro" id="IPR011836">
    <property type="entry name" value="YhdP"/>
</dbReference>
<name>A0A5B0X0E1_9GAMM</name>
<dbReference type="PANTHER" id="PTHR38690:SF1">
    <property type="entry name" value="PROTEASE"/>
    <property type="match status" value="1"/>
</dbReference>
<dbReference type="Pfam" id="PF13116">
    <property type="entry name" value="YhdP"/>
    <property type="match status" value="1"/>
</dbReference>